<keyword evidence="2" id="KW-1185">Reference proteome</keyword>
<dbReference type="PATRIC" id="fig|1121098.3.peg.1906"/>
<gene>
    <name evidence="1" type="ORF">HMPREF1534_01878</name>
</gene>
<accession>U6RG91</accession>
<dbReference type="GeneID" id="60062158"/>
<dbReference type="EMBL" id="AQHY01000022">
    <property type="protein sequence ID" value="EOA55062.1"/>
    <property type="molecule type" value="Genomic_DNA"/>
</dbReference>
<protein>
    <recommendedName>
        <fullName evidence="3">6-bladed beta-propeller</fullName>
    </recommendedName>
</protein>
<dbReference type="HOGENOM" id="CLU_053283_1_0_10"/>
<sequence length="428" mass="49183">MKHLLTLCIGFFMLLSCNNKPSQSAAIATDEPEVNEDTLFRVIDLANNLKPCSDSLLLSDIVEDVEYVKLETADNGLVGAMNRGYVSDSAIFYSSSGNTTPPPHIFMFDRFTGKFIRTIGKSGQGPGEMHWPIGVVARDSLVYISSTYRNELFVHKIKDGKFVKCIPLNKPHTAARDYYIGDNRVIHFPFYSNWDGKYLMCDMTIQDFDGNIIQEQTPDVDYTGFDHRNKPNANWAVAWTYKNHPNVYSFFTDTIYAAINDTIRPRYFLSLGKYKRPLQLKVSVEWKHYIIFYSFWETKNYLLGSFGLEQEAWFFRYDKKSKEIKTWKQDAEIVNIAIPTDAYDWCIVSAAGITNDIDGCSNHLRAMDFISENQFAICITQDNMDEIRKIVSESTNVKFPEKRQQLLELIDSMGPDDNPILAIYKLKD</sequence>
<proteinExistence type="predicted"/>
<evidence type="ECO:0000313" key="1">
    <source>
        <dbReference type="EMBL" id="EOA55062.1"/>
    </source>
</evidence>
<dbReference type="OrthoDB" id="1026594at2"/>
<dbReference type="SUPFAM" id="SSF50998">
    <property type="entry name" value="Quinoprotein alcohol dehydrogenase-like"/>
    <property type="match status" value="1"/>
</dbReference>
<dbReference type="Proteomes" id="UP000017831">
    <property type="component" value="Unassembled WGS sequence"/>
</dbReference>
<evidence type="ECO:0000313" key="2">
    <source>
        <dbReference type="Proteomes" id="UP000017831"/>
    </source>
</evidence>
<evidence type="ECO:0008006" key="3">
    <source>
        <dbReference type="Google" id="ProtNLM"/>
    </source>
</evidence>
<organism evidence="1 2">
    <name type="scientific">Phocaeicola massiliensis B84634 = Timone 84634 = DSM 17679 = JCM 13223</name>
    <dbReference type="NCBI Taxonomy" id="1121098"/>
    <lineage>
        <taxon>Bacteria</taxon>
        <taxon>Pseudomonadati</taxon>
        <taxon>Bacteroidota</taxon>
        <taxon>Bacteroidia</taxon>
        <taxon>Bacteroidales</taxon>
        <taxon>Bacteroidaceae</taxon>
        <taxon>Phocaeicola</taxon>
    </lineage>
</organism>
<dbReference type="eggNOG" id="COG3391">
    <property type="taxonomic scope" value="Bacteria"/>
</dbReference>
<dbReference type="PROSITE" id="PS51257">
    <property type="entry name" value="PROKAR_LIPOPROTEIN"/>
    <property type="match status" value="1"/>
</dbReference>
<dbReference type="Pfam" id="PF17170">
    <property type="entry name" value="DUF5128"/>
    <property type="match status" value="1"/>
</dbReference>
<dbReference type="InterPro" id="IPR011047">
    <property type="entry name" value="Quinoprotein_ADH-like_sf"/>
</dbReference>
<reference evidence="1 2" key="1">
    <citation type="submission" date="2013-04" db="EMBL/GenBank/DDBJ databases">
        <title>The Genome Sequence of Bacteroides massiliensis DSM 17679.</title>
        <authorList>
            <consortium name="The Broad Institute Genomics Platform"/>
            <person name="Earl A."/>
            <person name="Ward D."/>
            <person name="Feldgarden M."/>
            <person name="Gevers D."/>
            <person name="Martens E."/>
            <person name="Fenner L."/>
            <person name="Roux V."/>
            <person name="Mallet M.N."/>
            <person name="Raoult D."/>
            <person name="Walker B."/>
            <person name="Young S."/>
            <person name="Zeng Q."/>
            <person name="Gargeya S."/>
            <person name="Fitzgerald M."/>
            <person name="Haas B."/>
            <person name="Abouelleil A."/>
            <person name="Allen A.W."/>
            <person name="Alvarado L."/>
            <person name="Arachchi H.M."/>
            <person name="Berlin A.M."/>
            <person name="Chapman S.B."/>
            <person name="Gainer-Dewar J."/>
            <person name="Goldberg J."/>
            <person name="Griggs A."/>
            <person name="Gujja S."/>
            <person name="Hansen M."/>
            <person name="Howarth C."/>
            <person name="Imamovic A."/>
            <person name="Ireland A."/>
            <person name="Larimer J."/>
            <person name="McCowan C."/>
            <person name="Murphy C."/>
            <person name="Pearson M."/>
            <person name="Poon T.W."/>
            <person name="Priest M."/>
            <person name="Roberts A."/>
            <person name="Saif S."/>
            <person name="Shea T."/>
            <person name="Sisk P."/>
            <person name="Sykes S."/>
            <person name="Wortman J."/>
            <person name="Nusbaum C."/>
            <person name="Birren B."/>
        </authorList>
    </citation>
    <scope>NUCLEOTIDE SEQUENCE [LARGE SCALE GENOMIC DNA]</scope>
    <source>
        <strain evidence="2">B84634 / Timone 84634 / DSM 17679 / JCM 13223</strain>
    </source>
</reference>
<dbReference type="AlphaFoldDB" id="U6RG91"/>
<comment type="caution">
    <text evidence="1">The sequence shown here is derived from an EMBL/GenBank/DDBJ whole genome shotgun (WGS) entry which is preliminary data.</text>
</comment>
<dbReference type="RefSeq" id="WP_005940063.1">
    <property type="nucleotide sequence ID" value="NZ_KB890353.1"/>
</dbReference>
<name>U6RG91_9BACT</name>